<dbReference type="InterPro" id="IPR036291">
    <property type="entry name" value="NAD(P)-bd_dom_sf"/>
</dbReference>
<dbReference type="InterPro" id="IPR050129">
    <property type="entry name" value="Zn_alcohol_dh"/>
</dbReference>
<dbReference type="EMBL" id="CP059894">
    <property type="protein sequence ID" value="QNJ90954.1"/>
    <property type="molecule type" value="Genomic_DNA"/>
</dbReference>
<feature type="domain" description="Alcohol dehydrogenase-like N-terminal" evidence="4">
    <location>
        <begin position="56"/>
        <end position="119"/>
    </location>
</feature>
<dbReference type="AlphaFoldDB" id="A0A7G8P9D8"/>
<dbReference type="Pfam" id="PF08240">
    <property type="entry name" value="ADH_N"/>
    <property type="match status" value="1"/>
</dbReference>
<evidence type="ECO:0000256" key="3">
    <source>
        <dbReference type="SAM" id="MobiDB-lite"/>
    </source>
</evidence>
<dbReference type="Proteomes" id="UP000515498">
    <property type="component" value="Chromosome"/>
</dbReference>
<dbReference type="PANTHER" id="PTHR43401">
    <property type="entry name" value="L-THREONINE 3-DEHYDROGENASE"/>
    <property type="match status" value="1"/>
</dbReference>
<reference evidence="5 6" key="1">
    <citation type="submission" date="2020-07" db="EMBL/GenBank/DDBJ databases">
        <title>Draft genome sequence of four isobutane-metabolizing strains capable of cometabolically degrading diverse ether contaminants.</title>
        <authorList>
            <person name="Chen W."/>
            <person name="Faulkner N."/>
            <person name="Smith C."/>
            <person name="Hyman M."/>
        </authorList>
    </citation>
    <scope>NUCLEOTIDE SEQUENCE [LARGE SCALE GENOMIC DNA]</scope>
    <source>
        <strain evidence="5 6">2A</strain>
    </source>
</reference>
<name>A0A7G8P9D8_9MYCO</name>
<protein>
    <submittedName>
        <fullName evidence="5">Alcohol dehydrogenase catalytic domain-containing protein</fullName>
    </submittedName>
</protein>
<gene>
    <name evidence="5" type="ORF">HZU40_22300</name>
</gene>
<sequence length="348" mass="37354">MTHLPVQRGPRSPLHDVSGVSPRWSTTPATASMPAICLLANGELAVQQRAVPTPGASELLLRTVVSALCGTDLHHFRGTQSYGNGTDVFGHESVGVVQRCDSGRFAQGDRVLHVPFPTDGKVFAPYQLARETNVVPIPAALPSDIGVFAQQLGTVIYALRNFWPSPQPPRSAFVAGAGPAGLMFIQLLRERGCEQIYVSEPNGHRRRLATSFGAIPDEDGAPPVELSVDASGMPGVRRKCWQRTASFGTVGIYGLPDDEPGDLEVSVLGLVAKNLRLVGAIGSQAEPGLRSFHDALDLLVTRRIEVDRLISHRIGLDGLPQIAPRTARVEDGIVKVLVDFDTPTPVHR</sequence>
<accession>A0A7G8P9D8</accession>
<evidence type="ECO:0000313" key="5">
    <source>
        <dbReference type="EMBL" id="QNJ90954.1"/>
    </source>
</evidence>
<dbReference type="RefSeq" id="WP_187095830.1">
    <property type="nucleotide sequence ID" value="NZ_CP059894.1"/>
</dbReference>
<dbReference type="PANTHER" id="PTHR43401:SF2">
    <property type="entry name" value="L-THREONINE 3-DEHYDROGENASE"/>
    <property type="match status" value="1"/>
</dbReference>
<dbReference type="Gene3D" id="3.90.180.10">
    <property type="entry name" value="Medium-chain alcohol dehydrogenases, catalytic domain"/>
    <property type="match status" value="2"/>
</dbReference>
<dbReference type="KEGG" id="mflu:HZU40_22300"/>
<keyword evidence="2" id="KW-0560">Oxidoreductase</keyword>
<dbReference type="InterPro" id="IPR013154">
    <property type="entry name" value="ADH-like_N"/>
</dbReference>
<dbReference type="Gene3D" id="3.40.50.720">
    <property type="entry name" value="NAD(P)-binding Rossmann-like Domain"/>
    <property type="match status" value="1"/>
</dbReference>
<evidence type="ECO:0000256" key="2">
    <source>
        <dbReference type="ARBA" id="ARBA00023002"/>
    </source>
</evidence>
<comment type="cofactor">
    <cofactor evidence="1">
        <name>Zn(2+)</name>
        <dbReference type="ChEBI" id="CHEBI:29105"/>
    </cofactor>
</comment>
<dbReference type="SUPFAM" id="SSF50129">
    <property type="entry name" value="GroES-like"/>
    <property type="match status" value="1"/>
</dbReference>
<evidence type="ECO:0000256" key="1">
    <source>
        <dbReference type="ARBA" id="ARBA00001947"/>
    </source>
</evidence>
<evidence type="ECO:0000313" key="6">
    <source>
        <dbReference type="Proteomes" id="UP000515498"/>
    </source>
</evidence>
<proteinExistence type="predicted"/>
<dbReference type="SUPFAM" id="SSF51735">
    <property type="entry name" value="NAD(P)-binding Rossmann-fold domains"/>
    <property type="match status" value="1"/>
</dbReference>
<evidence type="ECO:0000259" key="4">
    <source>
        <dbReference type="Pfam" id="PF08240"/>
    </source>
</evidence>
<dbReference type="InterPro" id="IPR011032">
    <property type="entry name" value="GroES-like_sf"/>
</dbReference>
<organism evidence="5 6">
    <name type="scientific">Mycolicibacterium fluoranthenivorans</name>
    <dbReference type="NCBI Taxonomy" id="258505"/>
    <lineage>
        <taxon>Bacteria</taxon>
        <taxon>Bacillati</taxon>
        <taxon>Actinomycetota</taxon>
        <taxon>Actinomycetes</taxon>
        <taxon>Mycobacteriales</taxon>
        <taxon>Mycobacteriaceae</taxon>
        <taxon>Mycolicibacterium</taxon>
    </lineage>
</organism>
<feature type="region of interest" description="Disordered" evidence="3">
    <location>
        <begin position="1"/>
        <end position="26"/>
    </location>
</feature>
<dbReference type="GO" id="GO:0016491">
    <property type="term" value="F:oxidoreductase activity"/>
    <property type="evidence" value="ECO:0007669"/>
    <property type="project" value="UniProtKB-KW"/>
</dbReference>